<dbReference type="SUPFAM" id="SSF49464">
    <property type="entry name" value="Carboxypeptidase regulatory domain-like"/>
    <property type="match status" value="1"/>
</dbReference>
<feature type="chain" id="PRO_5003228939" evidence="5">
    <location>
        <begin position="30"/>
        <end position="1016"/>
    </location>
</feature>
<evidence type="ECO:0000313" key="7">
    <source>
        <dbReference type="EMBL" id="ADV81319.1"/>
    </source>
</evidence>
<evidence type="ECO:0000256" key="5">
    <source>
        <dbReference type="SAM" id="SignalP"/>
    </source>
</evidence>
<keyword evidence="3" id="KW-0998">Cell outer membrane</keyword>
<evidence type="ECO:0000256" key="2">
    <source>
        <dbReference type="ARBA" id="ARBA00023136"/>
    </source>
</evidence>
<dbReference type="AlphaFoldDB" id="E8V344"/>
<dbReference type="STRING" id="401053.AciPR4_0484"/>
<feature type="signal peptide" evidence="5">
    <location>
        <begin position="1"/>
        <end position="29"/>
    </location>
</feature>
<keyword evidence="5" id="KW-0732">Signal</keyword>
<evidence type="ECO:0000313" key="8">
    <source>
        <dbReference type="Proteomes" id="UP000006844"/>
    </source>
</evidence>
<gene>
    <name evidence="7" type="ordered locus">AciPR4_0484</name>
</gene>
<dbReference type="eggNOG" id="COG4771">
    <property type="taxonomic scope" value="Bacteria"/>
</dbReference>
<dbReference type="OrthoDB" id="97893at2"/>
<keyword evidence="7" id="KW-0675">Receptor</keyword>
<dbReference type="Pfam" id="PF13620">
    <property type="entry name" value="CarboxypepD_reg"/>
    <property type="match status" value="1"/>
</dbReference>
<reference evidence="7 8" key="1">
    <citation type="journal article" date="2012" name="Stand. Genomic Sci.">
        <title>Complete genome sequence of Terriglobus saanensis type strain SP1PR4(T), an Acidobacteria from tundra soil.</title>
        <authorList>
            <person name="Rawat S.R."/>
            <person name="Mannisto M.K."/>
            <person name="Starovoytov V."/>
            <person name="Goodwin L."/>
            <person name="Nolan M."/>
            <person name="Hauser L."/>
            <person name="Land M."/>
            <person name="Davenport K.W."/>
            <person name="Woyke T."/>
            <person name="Haggblom M.M."/>
        </authorList>
    </citation>
    <scope>NUCLEOTIDE SEQUENCE</scope>
    <source>
        <strain evidence="8">ATCC BAA-1853 / DSM 23119 / SP1PR4</strain>
    </source>
</reference>
<evidence type="ECO:0000256" key="1">
    <source>
        <dbReference type="ARBA" id="ARBA00004442"/>
    </source>
</evidence>
<dbReference type="InterPro" id="IPR008969">
    <property type="entry name" value="CarboxyPept-like_regulatory"/>
</dbReference>
<dbReference type="SUPFAM" id="SSF56935">
    <property type="entry name" value="Porins"/>
    <property type="match status" value="1"/>
</dbReference>
<name>E8V344_TERSS</name>
<dbReference type="GO" id="GO:0009279">
    <property type="term" value="C:cell outer membrane"/>
    <property type="evidence" value="ECO:0007669"/>
    <property type="project" value="UniProtKB-SubCell"/>
</dbReference>
<accession>E8V344</accession>
<dbReference type="KEGG" id="tsa:AciPR4_0484"/>
<organism evidence="7 8">
    <name type="scientific">Terriglobus saanensis (strain ATCC BAA-1853 / DSM 23119 / SP1PR4)</name>
    <dbReference type="NCBI Taxonomy" id="401053"/>
    <lineage>
        <taxon>Bacteria</taxon>
        <taxon>Pseudomonadati</taxon>
        <taxon>Acidobacteriota</taxon>
        <taxon>Terriglobia</taxon>
        <taxon>Terriglobales</taxon>
        <taxon>Acidobacteriaceae</taxon>
        <taxon>Terriglobus</taxon>
    </lineage>
</organism>
<proteinExistence type="predicted"/>
<dbReference type="Gene3D" id="2.60.40.1120">
    <property type="entry name" value="Carboxypeptidase-like, regulatory domain"/>
    <property type="match status" value="1"/>
</dbReference>
<feature type="domain" description="TonB-dependent transporter Oar-like beta-barrel" evidence="6">
    <location>
        <begin position="197"/>
        <end position="1009"/>
    </location>
</feature>
<dbReference type="HOGENOM" id="CLU_006298_2_0_0"/>
<keyword evidence="8" id="KW-1185">Reference proteome</keyword>
<dbReference type="RefSeq" id="WP_013567052.1">
    <property type="nucleotide sequence ID" value="NC_014963.1"/>
</dbReference>
<evidence type="ECO:0000256" key="4">
    <source>
        <dbReference type="SAM" id="MobiDB-lite"/>
    </source>
</evidence>
<protein>
    <submittedName>
        <fullName evidence="7">TonB-dependent receptor</fullName>
    </submittedName>
</protein>
<dbReference type="EMBL" id="CP002467">
    <property type="protein sequence ID" value="ADV81319.1"/>
    <property type="molecule type" value="Genomic_DNA"/>
</dbReference>
<evidence type="ECO:0000259" key="6">
    <source>
        <dbReference type="Pfam" id="PF25183"/>
    </source>
</evidence>
<dbReference type="InterPro" id="IPR057601">
    <property type="entry name" value="Oar-like_b-barrel"/>
</dbReference>
<dbReference type="Gene3D" id="2.40.170.20">
    <property type="entry name" value="TonB-dependent receptor, beta-barrel domain"/>
    <property type="match status" value="1"/>
</dbReference>
<sequence>MTPKALHLGRLCSLCLFVCLAVLASRAVAAEYRGQVVYGGLPVPGVTVTVVQGGKTFTTVTDDQGAYSFPDLGDGAGRLKVEMLCFSPIEEAITVAAGAPAAKWELKLLSIEQIRAQGAVAQRVYVVPEAPKAEKPKTTAQGTLEVAPPPPPPDDASQRAADGLLINGSSNNAATSAYSLAQAFGNRRNGNKGLYNGGVSFILDNSTFDARPYSLSGLETDKPAYNLVTAGFTFGGPIRIPHLIRNGPNFFVAYEWTRNNNSTAQSALVPTQAQRNGDLSAQTTSIINPLTGQPFANNQIPVSAQAQALLNLYPLPNVAGNPRYNFQVPIVNSTHLDAMQTRLDKTIGRRDQVYGRFAFQSSRSGSANFLGFNDTTNAFGLNTSINWSHRFNPRTAIILGYQFSRLSSTVTPFWKNRANISGQAGITGNNQDAINWGPPTLSFVSVSSLTDAQSSFNRNRTDGVSLSAMWNRSPHNVTIGVDYRRQGYNDLFQQDPRGTFSFTGAATQGTATGSGSDFADFLIGVPDTSSIAFGNADKYLRQNVYDAYFTDDWRINSQFTANIGMRWEYGSPMTELKDRLVNLDIAPNFSAVSQVLASEPVGLRTGQHYPGSLIRPDRRSFEPRIAVSWRPIAGSSMVVRGGYGIYSDTSVYQATTLRMAQQAPLSKSLSVSNSPTCQLTLADGFNSCGSTTQNTFAVDPNFRVGYAQVWQLAVQRDLPAALQMTATYLGIKGTRGVQQFLPNTYPIGGTNPCPACPIGFTYRTSNGNSTRESGQLQLRRRLRSGFTASLQYVYSKSIDNDSQLGGQGATLTSNTSTQITQGVTAQNWRDLSAERGLSTFDQRHLLTLSAQYTSGMGSGGGTLMSGWRGTLLKEWTMLTSITAGTGLPETPIIPSAVPDTGVTGSIRANYTGASIHAAPAGLFLNPAAFTAPVAGQWGNASRGSITGPHQFTLNASAARTFRMTNRFNLDLHIDATNLLNHVNFTSWNTTVTSTQYGLPVAANAMRSLQTTLRLRF</sequence>
<dbReference type="Proteomes" id="UP000006844">
    <property type="component" value="Chromosome"/>
</dbReference>
<dbReference type="InterPro" id="IPR036942">
    <property type="entry name" value="Beta-barrel_TonB_sf"/>
</dbReference>
<feature type="region of interest" description="Disordered" evidence="4">
    <location>
        <begin position="132"/>
        <end position="160"/>
    </location>
</feature>
<comment type="subcellular location">
    <subcellularLocation>
        <location evidence="1">Cell outer membrane</location>
    </subcellularLocation>
</comment>
<evidence type="ECO:0000256" key="3">
    <source>
        <dbReference type="ARBA" id="ARBA00023237"/>
    </source>
</evidence>
<dbReference type="Pfam" id="PF25183">
    <property type="entry name" value="OMP_b-brl_4"/>
    <property type="match status" value="1"/>
</dbReference>
<keyword evidence="2" id="KW-0472">Membrane</keyword>